<dbReference type="PROSITE" id="PS50404">
    <property type="entry name" value="GST_NTER"/>
    <property type="match status" value="1"/>
</dbReference>
<dbReference type="GO" id="GO:0006749">
    <property type="term" value="P:glutathione metabolic process"/>
    <property type="evidence" value="ECO:0007669"/>
    <property type="project" value="TreeGrafter"/>
</dbReference>
<dbReference type="Proteomes" id="UP000476030">
    <property type="component" value="Unassembled WGS sequence"/>
</dbReference>
<dbReference type="SFLD" id="SFLDS00019">
    <property type="entry name" value="Glutathione_Transferase_(cytos"/>
    <property type="match status" value="1"/>
</dbReference>
<keyword evidence="5" id="KW-1185">Reference proteome</keyword>
<dbReference type="EMBL" id="WTUW01000001">
    <property type="protein sequence ID" value="MZR29533.1"/>
    <property type="molecule type" value="Genomic_DNA"/>
</dbReference>
<proteinExistence type="predicted"/>
<feature type="domain" description="GST N-terminal" evidence="2">
    <location>
        <begin position="1"/>
        <end position="79"/>
    </location>
</feature>
<dbReference type="InterPro" id="IPR040079">
    <property type="entry name" value="Glutathione_S-Trfase"/>
</dbReference>
<dbReference type="SUPFAM" id="SSF47616">
    <property type="entry name" value="GST C-terminal domain-like"/>
    <property type="match status" value="1"/>
</dbReference>
<feature type="domain" description="GST C-terminal" evidence="3">
    <location>
        <begin position="84"/>
        <end position="213"/>
    </location>
</feature>
<evidence type="ECO:0000313" key="4">
    <source>
        <dbReference type="EMBL" id="MZR29533.1"/>
    </source>
</evidence>
<dbReference type="InterPro" id="IPR036282">
    <property type="entry name" value="Glutathione-S-Trfase_C_sf"/>
</dbReference>
<dbReference type="Pfam" id="PF13417">
    <property type="entry name" value="GST_N_3"/>
    <property type="match status" value="1"/>
</dbReference>
<dbReference type="InterPro" id="IPR036249">
    <property type="entry name" value="Thioredoxin-like_sf"/>
</dbReference>
<accession>A0A6L8W4W4</accession>
<dbReference type="GO" id="GO:0004364">
    <property type="term" value="F:glutathione transferase activity"/>
    <property type="evidence" value="ECO:0007669"/>
    <property type="project" value="TreeGrafter"/>
</dbReference>
<dbReference type="AlphaFoldDB" id="A0A6L8W4W4"/>
<dbReference type="RefSeq" id="WP_161313994.1">
    <property type="nucleotide sequence ID" value="NZ_WTUW01000001.1"/>
</dbReference>
<dbReference type="InterPro" id="IPR004046">
    <property type="entry name" value="GST_C"/>
</dbReference>
<comment type="caution">
    <text evidence="4">The sequence shown here is derived from an EMBL/GenBank/DDBJ whole genome shotgun (WGS) entry which is preliminary data.</text>
</comment>
<dbReference type="SFLD" id="SFLDG00358">
    <property type="entry name" value="Main_(cytGST)"/>
    <property type="match status" value="1"/>
</dbReference>
<dbReference type="CDD" id="cd00570">
    <property type="entry name" value="GST_N_family"/>
    <property type="match status" value="1"/>
</dbReference>
<comment type="subunit">
    <text evidence="1">Homodimer.</text>
</comment>
<sequence>MRTLYHFWISPACRKVRLALSEKGLEFDLKIEKPWERRPGFLAINPAGEVPVLVEENENILADSQAICEYLEENYKDVSLLPQDKIARAETRRLIGWFDRKFFVEVTDNLVEEKIMKRLTKSGTPNTAAIRAGHHNIHYHLEYITYLVERRSWLAGDDFSLADIAAAAQLSSVDYLGDVPWEQHPAAKIWYARAKSRPSFRAILGDNLPGMPAPSHYADLDF</sequence>
<keyword evidence="4" id="KW-0808">Transferase</keyword>
<name>A0A6L8W4W4_9PROT</name>
<dbReference type="Gene3D" id="3.40.30.10">
    <property type="entry name" value="Glutaredoxin"/>
    <property type="match status" value="1"/>
</dbReference>
<evidence type="ECO:0000259" key="2">
    <source>
        <dbReference type="PROSITE" id="PS50404"/>
    </source>
</evidence>
<dbReference type="CDD" id="cd00299">
    <property type="entry name" value="GST_C_family"/>
    <property type="match status" value="1"/>
</dbReference>
<dbReference type="InterPro" id="IPR004045">
    <property type="entry name" value="Glutathione_S-Trfase_N"/>
</dbReference>
<evidence type="ECO:0000256" key="1">
    <source>
        <dbReference type="ARBA" id="ARBA00011738"/>
    </source>
</evidence>
<gene>
    <name evidence="4" type="ORF">GQE98_02685</name>
</gene>
<dbReference type="PANTHER" id="PTHR43969">
    <property type="entry name" value="GLUTATHIONE S TRANSFERASE D10, ISOFORM A-RELATED"/>
    <property type="match status" value="1"/>
</dbReference>
<dbReference type="Gene3D" id="1.20.1050.10">
    <property type="match status" value="1"/>
</dbReference>
<dbReference type="Pfam" id="PF00043">
    <property type="entry name" value="GST_C"/>
    <property type="match status" value="1"/>
</dbReference>
<dbReference type="InterPro" id="IPR010987">
    <property type="entry name" value="Glutathione-S-Trfase_C-like"/>
</dbReference>
<reference evidence="4 5" key="1">
    <citation type="submission" date="2019-12" db="EMBL/GenBank/DDBJ databases">
        <title>Snethiella sp. nov. sp. isolated from sea sand.</title>
        <authorList>
            <person name="Kim J."/>
            <person name="Jeong S.E."/>
            <person name="Jung H.S."/>
            <person name="Jeon C.O."/>
        </authorList>
    </citation>
    <scope>NUCLEOTIDE SEQUENCE [LARGE SCALE GENOMIC DNA]</scope>
    <source>
        <strain evidence="4 5">DP05</strain>
    </source>
</reference>
<dbReference type="SUPFAM" id="SSF52833">
    <property type="entry name" value="Thioredoxin-like"/>
    <property type="match status" value="1"/>
</dbReference>
<dbReference type="PROSITE" id="PS50405">
    <property type="entry name" value="GST_CTER"/>
    <property type="match status" value="1"/>
</dbReference>
<dbReference type="PANTHER" id="PTHR43969:SF9">
    <property type="entry name" value="GLUTATHIONE S TRANSFERASE D10, ISOFORM A-RELATED"/>
    <property type="match status" value="1"/>
</dbReference>
<evidence type="ECO:0000313" key="5">
    <source>
        <dbReference type="Proteomes" id="UP000476030"/>
    </source>
</evidence>
<evidence type="ECO:0000259" key="3">
    <source>
        <dbReference type="PROSITE" id="PS50405"/>
    </source>
</evidence>
<protein>
    <submittedName>
        <fullName evidence="4">Glutathione S-transferase family protein</fullName>
    </submittedName>
</protein>
<organism evidence="4 5">
    <name type="scientific">Sneathiella litorea</name>
    <dbReference type="NCBI Taxonomy" id="2606216"/>
    <lineage>
        <taxon>Bacteria</taxon>
        <taxon>Pseudomonadati</taxon>
        <taxon>Pseudomonadota</taxon>
        <taxon>Alphaproteobacteria</taxon>
        <taxon>Sneathiellales</taxon>
        <taxon>Sneathiellaceae</taxon>
        <taxon>Sneathiella</taxon>
    </lineage>
</organism>